<dbReference type="PRINTS" id="PR00423">
    <property type="entry name" value="CELLDVISFTSZ"/>
</dbReference>
<dbReference type="GO" id="GO:0003924">
    <property type="term" value="F:GTPase activity"/>
    <property type="evidence" value="ECO:0007669"/>
    <property type="project" value="InterPro"/>
</dbReference>
<dbReference type="GO" id="GO:0005525">
    <property type="term" value="F:GTP binding"/>
    <property type="evidence" value="ECO:0007669"/>
    <property type="project" value="UniProtKB-KW"/>
</dbReference>
<comment type="caution">
    <text evidence="4">The sequence shown here is derived from an EMBL/GenBank/DDBJ whole genome shotgun (WGS) entry which is preliminary data.</text>
</comment>
<keyword evidence="1" id="KW-0547">Nucleotide-binding</keyword>
<dbReference type="SMART" id="SM00864">
    <property type="entry name" value="Tubulin"/>
    <property type="match status" value="1"/>
</dbReference>
<sequence>MSITLVAVGNGGYNLASDIKNANLFTEAKLIVCDTDNQELANNAAQADASFRLDEIREAKSNLTGLVENVISQMTDTTLICATLGGQTGSIYAPLIALAAILKGKFVCSIFSMPFEFEGVRITKQAGTAKIQLITASNFAIQQNNEMLKEIGDTDIVNMNKPIVEAIKTAISCYSFIKLASANNNEIQEIIPENYRKQKEKPLIWFRSDCYRGISDKDRKEVFDSFL</sequence>
<protein>
    <recommendedName>
        <fullName evidence="3">Tubulin/FtsZ GTPase domain-containing protein</fullName>
    </recommendedName>
</protein>
<evidence type="ECO:0000313" key="4">
    <source>
        <dbReference type="EMBL" id="MDC1751841.1"/>
    </source>
</evidence>
<name>A0AAW6FYE0_BACUN</name>
<gene>
    <name evidence="4" type="ORF">POY80_05210</name>
</gene>
<dbReference type="InterPro" id="IPR045061">
    <property type="entry name" value="FtsZ/CetZ"/>
</dbReference>
<dbReference type="RefSeq" id="WP_195398893.1">
    <property type="nucleotide sequence ID" value="NZ_JAQNQY010000004.1"/>
</dbReference>
<dbReference type="EMBL" id="JAQNQY010000004">
    <property type="protein sequence ID" value="MDC1751841.1"/>
    <property type="molecule type" value="Genomic_DNA"/>
</dbReference>
<evidence type="ECO:0000313" key="5">
    <source>
        <dbReference type="Proteomes" id="UP001218502"/>
    </source>
</evidence>
<proteinExistence type="predicted"/>
<dbReference type="AlphaFoldDB" id="A0AAW6FYE0"/>
<evidence type="ECO:0000256" key="2">
    <source>
        <dbReference type="ARBA" id="ARBA00023134"/>
    </source>
</evidence>
<dbReference type="InterPro" id="IPR036525">
    <property type="entry name" value="Tubulin/FtsZ_GTPase_sf"/>
</dbReference>
<keyword evidence="2" id="KW-0342">GTP-binding</keyword>
<dbReference type="GO" id="GO:0005737">
    <property type="term" value="C:cytoplasm"/>
    <property type="evidence" value="ECO:0007669"/>
    <property type="project" value="TreeGrafter"/>
</dbReference>
<dbReference type="GO" id="GO:0032153">
    <property type="term" value="C:cell division site"/>
    <property type="evidence" value="ECO:0007669"/>
    <property type="project" value="TreeGrafter"/>
</dbReference>
<evidence type="ECO:0000256" key="1">
    <source>
        <dbReference type="ARBA" id="ARBA00022741"/>
    </source>
</evidence>
<dbReference type="GO" id="GO:0051301">
    <property type="term" value="P:cell division"/>
    <property type="evidence" value="ECO:0007669"/>
    <property type="project" value="TreeGrafter"/>
</dbReference>
<evidence type="ECO:0000259" key="3">
    <source>
        <dbReference type="SMART" id="SM00864"/>
    </source>
</evidence>
<accession>A0AAW6FYE0</accession>
<reference evidence="4" key="1">
    <citation type="submission" date="2022-10" db="EMBL/GenBank/DDBJ databases">
        <title>Human gut microbiome strain richness.</title>
        <authorList>
            <person name="Chen-Liaw A."/>
        </authorList>
    </citation>
    <scope>NUCLEOTIDE SEQUENCE</scope>
    <source>
        <strain evidence="4">A1_m1001262Bd0_191120</strain>
    </source>
</reference>
<feature type="domain" description="Tubulin/FtsZ GTPase" evidence="3">
    <location>
        <begin position="2"/>
        <end position="178"/>
    </location>
</feature>
<dbReference type="PANTHER" id="PTHR30314">
    <property type="entry name" value="CELL DIVISION PROTEIN FTSZ-RELATED"/>
    <property type="match status" value="1"/>
</dbReference>
<dbReference type="SUPFAM" id="SSF52490">
    <property type="entry name" value="Tubulin nucleotide-binding domain-like"/>
    <property type="match status" value="1"/>
</dbReference>
<dbReference type="Proteomes" id="UP001218502">
    <property type="component" value="Unassembled WGS sequence"/>
</dbReference>
<organism evidence="4 5">
    <name type="scientific">Bacteroides uniformis</name>
    <dbReference type="NCBI Taxonomy" id="820"/>
    <lineage>
        <taxon>Bacteria</taxon>
        <taxon>Pseudomonadati</taxon>
        <taxon>Bacteroidota</taxon>
        <taxon>Bacteroidia</taxon>
        <taxon>Bacteroidales</taxon>
        <taxon>Bacteroidaceae</taxon>
        <taxon>Bacteroides</taxon>
    </lineage>
</organism>
<dbReference type="PANTHER" id="PTHR30314:SF3">
    <property type="entry name" value="MITOCHONDRIAL DIVISION PROTEIN FSZA"/>
    <property type="match status" value="1"/>
</dbReference>
<dbReference type="Gene3D" id="3.40.50.1440">
    <property type="entry name" value="Tubulin/FtsZ, GTPase domain"/>
    <property type="match status" value="1"/>
</dbReference>
<dbReference type="InterPro" id="IPR003008">
    <property type="entry name" value="Tubulin_FtsZ_GTPase"/>
</dbReference>